<evidence type="ECO:0000313" key="4">
    <source>
        <dbReference type="EMBL" id="KAH6687195.1"/>
    </source>
</evidence>
<dbReference type="SUPFAM" id="SSF47923">
    <property type="entry name" value="Ypt/Rab-GAP domain of gyp1p"/>
    <property type="match status" value="2"/>
</dbReference>
<evidence type="ECO:0000256" key="2">
    <source>
        <dbReference type="SAM" id="MobiDB-lite"/>
    </source>
</evidence>
<evidence type="ECO:0000256" key="1">
    <source>
        <dbReference type="ARBA" id="ARBA00022468"/>
    </source>
</evidence>
<comment type="caution">
    <text evidence="4">The sequence shown here is derived from an EMBL/GenBank/DDBJ whole genome shotgun (WGS) entry which is preliminary data.</text>
</comment>
<dbReference type="PROSITE" id="PS50086">
    <property type="entry name" value="TBC_RABGAP"/>
    <property type="match status" value="1"/>
</dbReference>
<feature type="region of interest" description="Disordered" evidence="2">
    <location>
        <begin position="527"/>
        <end position="651"/>
    </location>
</feature>
<evidence type="ECO:0000259" key="3">
    <source>
        <dbReference type="PROSITE" id="PS50086"/>
    </source>
</evidence>
<proteinExistence type="predicted"/>
<protein>
    <submittedName>
        <fullName evidence="4">WD repeat domain-containing protein</fullName>
    </submittedName>
</protein>
<feature type="region of interest" description="Disordered" evidence="2">
    <location>
        <begin position="365"/>
        <end position="400"/>
    </location>
</feature>
<organism evidence="4 5">
    <name type="scientific">Plectosphaerella plurivora</name>
    <dbReference type="NCBI Taxonomy" id="936078"/>
    <lineage>
        <taxon>Eukaryota</taxon>
        <taxon>Fungi</taxon>
        <taxon>Dikarya</taxon>
        <taxon>Ascomycota</taxon>
        <taxon>Pezizomycotina</taxon>
        <taxon>Sordariomycetes</taxon>
        <taxon>Hypocreomycetidae</taxon>
        <taxon>Glomerellales</taxon>
        <taxon>Plectosphaerellaceae</taxon>
        <taxon>Plectosphaerella</taxon>
    </lineage>
</organism>
<dbReference type="Proteomes" id="UP000770015">
    <property type="component" value="Unassembled WGS sequence"/>
</dbReference>
<feature type="compositionally biased region" description="Polar residues" evidence="2">
    <location>
        <begin position="597"/>
        <end position="607"/>
    </location>
</feature>
<feature type="compositionally biased region" description="Basic and acidic residues" evidence="2">
    <location>
        <begin position="539"/>
        <end position="556"/>
    </location>
</feature>
<dbReference type="OrthoDB" id="27140at2759"/>
<dbReference type="PANTHER" id="PTHR22957:SF337">
    <property type="entry name" value="TBC1 DOMAIN FAMILY MEMBER 5"/>
    <property type="match status" value="1"/>
</dbReference>
<keyword evidence="1" id="KW-0343">GTPase activation</keyword>
<reference evidence="4" key="1">
    <citation type="journal article" date="2021" name="Nat. Commun.">
        <title>Genetic determinants of endophytism in the Arabidopsis root mycobiome.</title>
        <authorList>
            <person name="Mesny F."/>
            <person name="Miyauchi S."/>
            <person name="Thiergart T."/>
            <person name="Pickel B."/>
            <person name="Atanasova L."/>
            <person name="Karlsson M."/>
            <person name="Huettel B."/>
            <person name="Barry K.W."/>
            <person name="Haridas S."/>
            <person name="Chen C."/>
            <person name="Bauer D."/>
            <person name="Andreopoulos W."/>
            <person name="Pangilinan J."/>
            <person name="LaButti K."/>
            <person name="Riley R."/>
            <person name="Lipzen A."/>
            <person name="Clum A."/>
            <person name="Drula E."/>
            <person name="Henrissat B."/>
            <person name="Kohler A."/>
            <person name="Grigoriev I.V."/>
            <person name="Martin F.M."/>
            <person name="Hacquard S."/>
        </authorList>
    </citation>
    <scope>NUCLEOTIDE SEQUENCE</scope>
    <source>
        <strain evidence="4">MPI-SDFR-AT-0117</strain>
    </source>
</reference>
<dbReference type="Gene3D" id="1.10.8.270">
    <property type="entry name" value="putative rabgap domain of human tbc1 domain family member 14 like domains"/>
    <property type="match status" value="1"/>
</dbReference>
<feature type="domain" description="Rab-GAP TBC" evidence="3">
    <location>
        <begin position="37"/>
        <end position="286"/>
    </location>
</feature>
<dbReference type="FunFam" id="1.10.472.80:FF:000038">
    <property type="entry name" value="TBC1 domain family member 5"/>
    <property type="match status" value="1"/>
</dbReference>
<dbReference type="PANTHER" id="PTHR22957">
    <property type="entry name" value="TBC1 DOMAIN FAMILY MEMBER GTPASE-ACTIVATING PROTEIN"/>
    <property type="match status" value="1"/>
</dbReference>
<sequence>MSDRSDARTKWKETISRAEGGLEQLRRAAGEDGGESVCVKGSRAMCWKILLLFESTDTAVWVDRSRAFRKEYDELREKYLRYFTHPEELNQITADPLDDDPQSPWKMYRDDLLLRSEIQQDVERLPECGHYQDESFQALLVDALFVYCKLHPETGYRQGMHELLAPILDVLYRETVERGDEDELMDEMMDAAYLVHDAFALFSRVMRSAHGFYAVGGQVESSAIVEKSRFIHETCLARVDPELAQHLTDVEVLPQIFLIRWVRLLFGREFPFEDTLALWDKMFAVDPDLELVDYICVAMLIRIRWSLLESDYSHCLQLLLKYPAPSKDHGPHTFVDDAIYLKANASTSAGSALIEKYTGKAPAEFTSEASLHEQQPQKTPEEPEKPTRPPRPLIARSPLSSPSKFIKQQGGMEAIFQGAARNVLERGEKLGINRAVRDAVGEIRKNVQGFSEARQALVDGSASSRAFDALERRNRLLAGMLDESIVSLKAIAGADLGDRAKTLELVEMVAARVQFVKVHLEDSSITVDADPLEQPEQLEQPKVEEATEPVKDKDQDVPAVKTTPASPPLEPIAEPSKDTDTSPPPPPVEKRPAPIPTRSTLAQSSFSWMLEPDETAPPPTPRATSSAANPSSPGKTRTKRNPGAPGLSRERNAFLFGEDDADASLQPEDIFGMEPIARKDGRGGAKELF</sequence>
<feature type="compositionally biased region" description="Low complexity" evidence="2">
    <location>
        <begin position="622"/>
        <end position="633"/>
    </location>
</feature>
<feature type="compositionally biased region" description="Basic and acidic residues" evidence="2">
    <location>
        <begin position="676"/>
        <end position="689"/>
    </location>
</feature>
<dbReference type="SMART" id="SM00164">
    <property type="entry name" value="TBC"/>
    <property type="match status" value="1"/>
</dbReference>
<name>A0A9P8VBR6_9PEZI</name>
<keyword evidence="5" id="KW-1185">Reference proteome</keyword>
<dbReference type="InterPro" id="IPR035969">
    <property type="entry name" value="Rab-GAP_TBC_sf"/>
</dbReference>
<dbReference type="Gene3D" id="1.10.472.80">
    <property type="entry name" value="Ypt/Rab-GAP domain of gyp1p, domain 3"/>
    <property type="match status" value="1"/>
</dbReference>
<gene>
    <name evidence="4" type="ORF">F5X68DRAFT_206960</name>
</gene>
<evidence type="ECO:0000313" key="5">
    <source>
        <dbReference type="Proteomes" id="UP000770015"/>
    </source>
</evidence>
<dbReference type="AlphaFoldDB" id="A0A9P8VBR6"/>
<dbReference type="Pfam" id="PF00566">
    <property type="entry name" value="RabGAP-TBC"/>
    <property type="match status" value="1"/>
</dbReference>
<dbReference type="GO" id="GO:0005096">
    <property type="term" value="F:GTPase activator activity"/>
    <property type="evidence" value="ECO:0007669"/>
    <property type="project" value="UniProtKB-KW"/>
</dbReference>
<dbReference type="EMBL" id="JAGSXJ010000011">
    <property type="protein sequence ID" value="KAH6687195.1"/>
    <property type="molecule type" value="Genomic_DNA"/>
</dbReference>
<accession>A0A9P8VBR6</accession>
<feature type="region of interest" description="Disordered" evidence="2">
    <location>
        <begin position="665"/>
        <end position="689"/>
    </location>
</feature>
<dbReference type="FunFam" id="1.10.8.270:FF:000031">
    <property type="entry name" value="TBC1 domain family member 5"/>
    <property type="match status" value="1"/>
</dbReference>
<dbReference type="InterPro" id="IPR000195">
    <property type="entry name" value="Rab-GAP-TBC_dom"/>
</dbReference>